<feature type="domain" description="HhH-GPD" evidence="5">
    <location>
        <begin position="51"/>
        <end position="207"/>
    </location>
</feature>
<dbReference type="InParanoid" id="A0A4R2PNQ2"/>
<dbReference type="SMART" id="SM00478">
    <property type="entry name" value="ENDO3c"/>
    <property type="match status" value="1"/>
</dbReference>
<dbReference type="EC" id="3.2.2.21" evidence="2"/>
<dbReference type="Gene3D" id="1.10.340.30">
    <property type="entry name" value="Hypothetical protein, domain 2"/>
    <property type="match status" value="1"/>
</dbReference>
<dbReference type="GO" id="GO:0032131">
    <property type="term" value="F:alkylated DNA binding"/>
    <property type="evidence" value="ECO:0007669"/>
    <property type="project" value="TreeGrafter"/>
</dbReference>
<evidence type="ECO:0000313" key="6">
    <source>
        <dbReference type="EMBL" id="TCP36398.1"/>
    </source>
</evidence>
<reference evidence="6 7" key="1">
    <citation type="submission" date="2019-03" db="EMBL/GenBank/DDBJ databases">
        <title>Genomic Encyclopedia of Type Strains, Phase IV (KMG-IV): sequencing the most valuable type-strain genomes for metagenomic binning, comparative biology and taxonomic classification.</title>
        <authorList>
            <person name="Goeker M."/>
        </authorList>
    </citation>
    <scope>NUCLEOTIDE SEQUENCE [LARGE SCALE GENOMIC DNA]</scope>
    <source>
        <strain evidence="6 7">DSM 2132</strain>
    </source>
</reference>
<dbReference type="GO" id="GO:0032993">
    <property type="term" value="C:protein-DNA complex"/>
    <property type="evidence" value="ECO:0007669"/>
    <property type="project" value="TreeGrafter"/>
</dbReference>
<evidence type="ECO:0000256" key="2">
    <source>
        <dbReference type="ARBA" id="ARBA00012000"/>
    </source>
</evidence>
<dbReference type="CDD" id="cd00056">
    <property type="entry name" value="ENDO3c"/>
    <property type="match status" value="1"/>
</dbReference>
<dbReference type="GO" id="GO:0005737">
    <property type="term" value="C:cytoplasm"/>
    <property type="evidence" value="ECO:0007669"/>
    <property type="project" value="TreeGrafter"/>
</dbReference>
<organism evidence="6 7">
    <name type="scientific">Rhodothalassium salexigens DSM 2132</name>
    <dbReference type="NCBI Taxonomy" id="1188247"/>
    <lineage>
        <taxon>Bacteria</taxon>
        <taxon>Pseudomonadati</taxon>
        <taxon>Pseudomonadota</taxon>
        <taxon>Alphaproteobacteria</taxon>
        <taxon>Rhodothalassiales</taxon>
        <taxon>Rhodothalassiaceae</taxon>
        <taxon>Rhodothalassium</taxon>
    </lineage>
</organism>
<keyword evidence="3" id="KW-0227">DNA damage</keyword>
<dbReference type="SUPFAM" id="SSF48150">
    <property type="entry name" value="DNA-glycosylase"/>
    <property type="match status" value="1"/>
</dbReference>
<dbReference type="GO" id="GO:0043916">
    <property type="term" value="F:DNA-7-methylguanine glycosylase activity"/>
    <property type="evidence" value="ECO:0007669"/>
    <property type="project" value="TreeGrafter"/>
</dbReference>
<keyword evidence="4" id="KW-0234">DNA repair</keyword>
<dbReference type="PANTHER" id="PTHR43003:SF13">
    <property type="entry name" value="DNA-3-METHYLADENINE GLYCOSYLASE 2"/>
    <property type="match status" value="1"/>
</dbReference>
<gene>
    <name evidence="6" type="ORF">EV659_103289</name>
</gene>
<evidence type="ECO:0000259" key="5">
    <source>
        <dbReference type="SMART" id="SM00478"/>
    </source>
</evidence>
<dbReference type="Pfam" id="PF00730">
    <property type="entry name" value="HhH-GPD"/>
    <property type="match status" value="1"/>
</dbReference>
<evidence type="ECO:0000313" key="7">
    <source>
        <dbReference type="Proteomes" id="UP000295399"/>
    </source>
</evidence>
<evidence type="ECO:0000256" key="4">
    <source>
        <dbReference type="ARBA" id="ARBA00023204"/>
    </source>
</evidence>
<evidence type="ECO:0000256" key="3">
    <source>
        <dbReference type="ARBA" id="ARBA00022763"/>
    </source>
</evidence>
<dbReference type="EMBL" id="SLXO01000003">
    <property type="protein sequence ID" value="TCP36398.1"/>
    <property type="molecule type" value="Genomic_DNA"/>
</dbReference>
<name>A0A4R2PNQ2_RHOSA</name>
<sequence length="208" mass="21850">MTFALDAAGIEHACRVLAARAPVLAEVMRQTGPPPVRRLAPGFTSLARLVVGQQVSVAAAAGIWARLETRLGAVTPEALAAADDAALRAAGLSRAKVRYLRALAAAVRDRTLDLARIAAADDVTASATLRQVPGIGAWTAELYLIFALGRPDLWPAGDLAARTALNRMLTGPGPRPTPRQSAIQAAPFAPHRSALALLSWHVYTANPF</sequence>
<proteinExistence type="predicted"/>
<dbReference type="Gene3D" id="1.10.1670.40">
    <property type="match status" value="1"/>
</dbReference>
<dbReference type="RefSeq" id="WP_132707936.1">
    <property type="nucleotide sequence ID" value="NZ_JACIGF010000003.1"/>
</dbReference>
<dbReference type="InterPro" id="IPR051912">
    <property type="entry name" value="Alkylbase_DNA_Glycosylase/TA"/>
</dbReference>
<dbReference type="InterPro" id="IPR003265">
    <property type="entry name" value="HhH-GPD_domain"/>
</dbReference>
<dbReference type="FunCoup" id="A0A4R2PNQ2">
    <property type="interactions" value="162"/>
</dbReference>
<dbReference type="AlphaFoldDB" id="A0A4R2PNQ2"/>
<dbReference type="OrthoDB" id="9785929at2"/>
<keyword evidence="7" id="KW-1185">Reference proteome</keyword>
<dbReference type="GO" id="GO:0006285">
    <property type="term" value="P:base-excision repair, AP site formation"/>
    <property type="evidence" value="ECO:0007669"/>
    <property type="project" value="TreeGrafter"/>
</dbReference>
<dbReference type="GO" id="GO:0006307">
    <property type="term" value="P:DNA alkylation repair"/>
    <property type="evidence" value="ECO:0007669"/>
    <property type="project" value="TreeGrafter"/>
</dbReference>
<evidence type="ECO:0000256" key="1">
    <source>
        <dbReference type="ARBA" id="ARBA00000086"/>
    </source>
</evidence>
<dbReference type="GO" id="GO:0008725">
    <property type="term" value="F:DNA-3-methyladenine glycosylase activity"/>
    <property type="evidence" value="ECO:0007669"/>
    <property type="project" value="TreeGrafter"/>
</dbReference>
<comment type="catalytic activity">
    <reaction evidence="1">
        <text>Hydrolysis of alkylated DNA, releasing 3-methyladenine, 3-methylguanine, 7-methylguanine and 7-methyladenine.</text>
        <dbReference type="EC" id="3.2.2.21"/>
    </reaction>
</comment>
<protein>
    <recommendedName>
        <fullName evidence="2">DNA-3-methyladenine glycosylase II</fullName>
        <ecNumber evidence="2">3.2.2.21</ecNumber>
    </recommendedName>
</protein>
<dbReference type="PANTHER" id="PTHR43003">
    <property type="entry name" value="DNA-3-METHYLADENINE GLYCOSYLASE"/>
    <property type="match status" value="1"/>
</dbReference>
<dbReference type="InterPro" id="IPR011257">
    <property type="entry name" value="DNA_glycosylase"/>
</dbReference>
<dbReference type="Proteomes" id="UP000295399">
    <property type="component" value="Unassembled WGS sequence"/>
</dbReference>
<comment type="caution">
    <text evidence="6">The sequence shown here is derived from an EMBL/GenBank/DDBJ whole genome shotgun (WGS) entry which is preliminary data.</text>
</comment>
<accession>A0A4R2PNQ2</accession>